<evidence type="ECO:0000313" key="5">
    <source>
        <dbReference type="EMBL" id="CAF3677502.1"/>
    </source>
</evidence>
<keyword evidence="1" id="KW-1133">Transmembrane helix</keyword>
<dbReference type="Proteomes" id="UP000663829">
    <property type="component" value="Unassembled WGS sequence"/>
</dbReference>
<dbReference type="EMBL" id="CAJOBA010001052">
    <property type="protein sequence ID" value="CAF3573185.1"/>
    <property type="molecule type" value="Genomic_DNA"/>
</dbReference>
<comment type="caution">
    <text evidence="3">The sequence shown here is derived from an EMBL/GenBank/DDBJ whole genome shotgun (WGS) entry which is preliminary data.</text>
</comment>
<evidence type="ECO:0008006" key="7">
    <source>
        <dbReference type="Google" id="ProtNLM"/>
    </source>
</evidence>
<evidence type="ECO:0000313" key="3">
    <source>
        <dbReference type="EMBL" id="CAF0893707.1"/>
    </source>
</evidence>
<dbReference type="Gene3D" id="1.20.5.110">
    <property type="match status" value="1"/>
</dbReference>
<dbReference type="AlphaFoldDB" id="A0A813Z5J1"/>
<accession>A0A813Z5J1</accession>
<dbReference type="Proteomes" id="UP000677228">
    <property type="component" value="Unassembled WGS sequence"/>
</dbReference>
<dbReference type="EMBL" id="CAJOBC010001419">
    <property type="protein sequence ID" value="CAF3677502.1"/>
    <property type="molecule type" value="Genomic_DNA"/>
</dbReference>
<name>A0A813Z5J1_9BILA</name>
<reference evidence="3" key="1">
    <citation type="submission" date="2021-02" db="EMBL/GenBank/DDBJ databases">
        <authorList>
            <person name="Nowell W R."/>
        </authorList>
    </citation>
    <scope>NUCLEOTIDE SEQUENCE</scope>
</reference>
<protein>
    <recommendedName>
        <fullName evidence="7">V-SNARE coiled-coil homology domain-containing protein</fullName>
    </recommendedName>
</protein>
<dbReference type="Proteomes" id="UP000682733">
    <property type="component" value="Unassembled WGS sequence"/>
</dbReference>
<dbReference type="Proteomes" id="UP000681722">
    <property type="component" value="Unassembled WGS sequence"/>
</dbReference>
<proteinExistence type="predicted"/>
<evidence type="ECO:0000256" key="1">
    <source>
        <dbReference type="SAM" id="Phobius"/>
    </source>
</evidence>
<evidence type="ECO:0000313" key="2">
    <source>
        <dbReference type="EMBL" id="CAF0790650.1"/>
    </source>
</evidence>
<gene>
    <name evidence="3" type="ORF">GPM918_LOCUS8261</name>
    <name evidence="2" type="ORF">OVA965_LOCUS4114</name>
    <name evidence="5" type="ORF">SRO942_LOCUS8261</name>
    <name evidence="4" type="ORF">TMI583_LOCUS4112</name>
</gene>
<evidence type="ECO:0000313" key="6">
    <source>
        <dbReference type="Proteomes" id="UP000663829"/>
    </source>
</evidence>
<sequence length="147" mass="17330">MSESYRSRLSLFQQGVEQALDDSQYNREKILKLNDPMLLVAENTHLLSEETKKWEHKSAQAAKQAKKLYNTQWWESKLCKIFFIVLLIIGLVIGFIFIGNHFIWSTSRQIIQPKSVTTKETNVFKIKQNKRKNKILSTIDIRFINDR</sequence>
<keyword evidence="6" id="KW-1185">Reference proteome</keyword>
<dbReference type="EMBL" id="CAJNOQ010001419">
    <property type="protein sequence ID" value="CAF0893707.1"/>
    <property type="molecule type" value="Genomic_DNA"/>
</dbReference>
<dbReference type="EMBL" id="CAJNOK010001052">
    <property type="protein sequence ID" value="CAF0790650.1"/>
    <property type="molecule type" value="Genomic_DNA"/>
</dbReference>
<organism evidence="3 6">
    <name type="scientific">Didymodactylos carnosus</name>
    <dbReference type="NCBI Taxonomy" id="1234261"/>
    <lineage>
        <taxon>Eukaryota</taxon>
        <taxon>Metazoa</taxon>
        <taxon>Spiralia</taxon>
        <taxon>Gnathifera</taxon>
        <taxon>Rotifera</taxon>
        <taxon>Eurotatoria</taxon>
        <taxon>Bdelloidea</taxon>
        <taxon>Philodinida</taxon>
        <taxon>Philodinidae</taxon>
        <taxon>Didymodactylos</taxon>
    </lineage>
</organism>
<evidence type="ECO:0000313" key="4">
    <source>
        <dbReference type="EMBL" id="CAF3573185.1"/>
    </source>
</evidence>
<keyword evidence="1" id="KW-0472">Membrane</keyword>
<keyword evidence="1" id="KW-0812">Transmembrane</keyword>
<feature type="transmembrane region" description="Helical" evidence="1">
    <location>
        <begin position="81"/>
        <end position="104"/>
    </location>
</feature>